<reference evidence="2 3" key="1">
    <citation type="submission" date="2022-09" db="EMBL/GenBank/DDBJ databases">
        <authorList>
            <person name="Han X.L."/>
            <person name="Wang Q."/>
            <person name="Lu T."/>
        </authorList>
    </citation>
    <scope>NUCLEOTIDE SEQUENCE [LARGE SCALE GENOMIC DNA]</scope>
    <source>
        <strain evidence="2 3">WQ 127069</strain>
    </source>
</reference>
<protein>
    <submittedName>
        <fullName evidence="2">DinB family protein</fullName>
    </submittedName>
</protein>
<sequence>MRETFMFDAVDKYRNRLLQLVDKCPAEQRNVVPTGFNNSILWQIGHILTITEGLVFGFSGEAVQIPAEYRAFFGSGTKPADWTEEPPTWEAIIEQLKQQPIRIREVFAGKLQASVKENFAKADNVEEILLTNLLHENNHAGMIQAMLKVLVKG</sequence>
<gene>
    <name evidence="2" type="ORF">OB236_34770</name>
</gene>
<dbReference type="RefSeq" id="WP_262688112.1">
    <property type="nucleotide sequence ID" value="NZ_JAOQIO010000116.1"/>
</dbReference>
<organism evidence="2 3">
    <name type="scientific">Paenibacillus baimaensis</name>
    <dbReference type="NCBI Taxonomy" id="2982185"/>
    <lineage>
        <taxon>Bacteria</taxon>
        <taxon>Bacillati</taxon>
        <taxon>Bacillota</taxon>
        <taxon>Bacilli</taxon>
        <taxon>Bacillales</taxon>
        <taxon>Paenibacillaceae</taxon>
        <taxon>Paenibacillus</taxon>
    </lineage>
</organism>
<dbReference type="EMBL" id="JAOQIO010000116">
    <property type="protein sequence ID" value="MCU6797305.1"/>
    <property type="molecule type" value="Genomic_DNA"/>
</dbReference>
<proteinExistence type="predicted"/>
<name>A0ABT2URM4_9BACL</name>
<dbReference type="InterPro" id="IPR024775">
    <property type="entry name" value="DinB-like"/>
</dbReference>
<evidence type="ECO:0000313" key="2">
    <source>
        <dbReference type="EMBL" id="MCU6797305.1"/>
    </source>
</evidence>
<dbReference type="InterPro" id="IPR034660">
    <property type="entry name" value="DinB/YfiT-like"/>
</dbReference>
<comment type="caution">
    <text evidence="2">The sequence shown here is derived from an EMBL/GenBank/DDBJ whole genome shotgun (WGS) entry which is preliminary data.</text>
</comment>
<evidence type="ECO:0000313" key="3">
    <source>
        <dbReference type="Proteomes" id="UP001652445"/>
    </source>
</evidence>
<dbReference type="Gene3D" id="1.20.120.450">
    <property type="entry name" value="dinb family like domain"/>
    <property type="match status" value="1"/>
</dbReference>
<feature type="domain" description="DinB-like" evidence="1">
    <location>
        <begin position="11"/>
        <end position="143"/>
    </location>
</feature>
<dbReference type="Pfam" id="PF12867">
    <property type="entry name" value="DinB_2"/>
    <property type="match status" value="1"/>
</dbReference>
<dbReference type="SUPFAM" id="SSF109854">
    <property type="entry name" value="DinB/YfiT-like putative metalloenzymes"/>
    <property type="match status" value="1"/>
</dbReference>
<keyword evidence="3" id="KW-1185">Reference proteome</keyword>
<dbReference type="Proteomes" id="UP001652445">
    <property type="component" value="Unassembled WGS sequence"/>
</dbReference>
<accession>A0ABT2URM4</accession>
<evidence type="ECO:0000259" key="1">
    <source>
        <dbReference type="Pfam" id="PF12867"/>
    </source>
</evidence>